<feature type="transmembrane region" description="Helical" evidence="1">
    <location>
        <begin position="60"/>
        <end position="77"/>
    </location>
</feature>
<protein>
    <submittedName>
        <fullName evidence="2">Uncharacterized protein</fullName>
    </submittedName>
</protein>
<feature type="transmembrane region" description="Helical" evidence="1">
    <location>
        <begin position="5"/>
        <end position="24"/>
    </location>
</feature>
<dbReference type="KEGG" id="mif:Metin_1299"/>
<evidence type="ECO:0000313" key="3">
    <source>
        <dbReference type="Proteomes" id="UP000002061"/>
    </source>
</evidence>
<gene>
    <name evidence="2" type="ordered locus">Metin_1299</name>
</gene>
<sequence length="80" mass="9423">MKLYVYFFSISCLIGTIYCILVTLYQVNVFPLIFIGLAMAILSFFSLNRRYAKLLEKLEIYFMLIVLILFAYALYILRVS</sequence>
<dbReference type="AlphaFoldDB" id="D5VTP6"/>
<dbReference type="eggNOG" id="arCOG08277">
    <property type="taxonomic scope" value="Archaea"/>
</dbReference>
<dbReference type="EMBL" id="CP002009">
    <property type="protein sequence ID" value="ADG13949.1"/>
    <property type="molecule type" value="Genomic_DNA"/>
</dbReference>
<proteinExistence type="predicted"/>
<dbReference type="OrthoDB" id="66057at2157"/>
<dbReference type="Proteomes" id="UP000002061">
    <property type="component" value="Chromosome"/>
</dbReference>
<name>D5VTP6_METIM</name>
<dbReference type="STRING" id="573063.Metin_1299"/>
<keyword evidence="3" id="KW-1185">Reference proteome</keyword>
<evidence type="ECO:0000313" key="2">
    <source>
        <dbReference type="EMBL" id="ADG13949.1"/>
    </source>
</evidence>
<evidence type="ECO:0000256" key="1">
    <source>
        <dbReference type="SAM" id="Phobius"/>
    </source>
</evidence>
<keyword evidence="1" id="KW-0472">Membrane</keyword>
<keyword evidence="1" id="KW-1133">Transmembrane helix</keyword>
<reference evidence="2" key="1">
    <citation type="submission" date="2010-04" db="EMBL/GenBank/DDBJ databases">
        <title>Complete sequence of Methanocaldococcus infernus ME.</title>
        <authorList>
            <consortium name="US DOE Joint Genome Institute"/>
            <person name="Lucas S."/>
            <person name="Copeland A."/>
            <person name="Lapidus A."/>
            <person name="Cheng J.-F."/>
            <person name="Bruce D."/>
            <person name="Goodwin L."/>
            <person name="Pitluck S."/>
            <person name="Munk A.C."/>
            <person name="Detter J.C."/>
            <person name="Han C."/>
            <person name="Tapia R."/>
            <person name="Land M."/>
            <person name="Hauser L."/>
            <person name="Kyrpides N."/>
            <person name="Mikhailova N."/>
            <person name="Sieprawska-Lupa M."/>
            <person name="Whitman W.B."/>
            <person name="Woyke T."/>
        </authorList>
    </citation>
    <scope>NUCLEOTIDE SEQUENCE [LARGE SCALE GENOMIC DNA]</scope>
    <source>
        <strain evidence="2">ME</strain>
    </source>
</reference>
<organism evidence="2 3">
    <name type="scientific">Methanocaldococcus infernus (strain DSM 11812 / JCM 15783 / ME)</name>
    <dbReference type="NCBI Taxonomy" id="573063"/>
    <lineage>
        <taxon>Archaea</taxon>
        <taxon>Methanobacteriati</taxon>
        <taxon>Methanobacteriota</taxon>
        <taxon>Methanomada group</taxon>
        <taxon>Methanococci</taxon>
        <taxon>Methanococcales</taxon>
        <taxon>Methanocaldococcaceae</taxon>
        <taxon>Methanocaldococcus</taxon>
    </lineage>
</organism>
<dbReference type="RefSeq" id="WP_013100694.1">
    <property type="nucleotide sequence ID" value="NC_014122.1"/>
</dbReference>
<dbReference type="HOGENOM" id="CLU_188101_0_0_2"/>
<dbReference type="GeneID" id="9132330"/>
<accession>D5VTP6</accession>
<feature type="transmembrane region" description="Helical" evidence="1">
    <location>
        <begin position="30"/>
        <end position="48"/>
    </location>
</feature>
<keyword evidence="1" id="KW-0812">Transmembrane</keyword>